<feature type="compositionally biased region" description="Basic and acidic residues" evidence="2">
    <location>
        <begin position="197"/>
        <end position="230"/>
    </location>
</feature>
<dbReference type="GeneID" id="71994455"/>
<dbReference type="PROSITE" id="PS01258">
    <property type="entry name" value="BH2"/>
    <property type="match status" value="1"/>
</dbReference>
<dbReference type="RefSeq" id="XP_047769419.1">
    <property type="nucleotide sequence ID" value="XM_047913725.1"/>
</dbReference>
<organism evidence="3 4">
    <name type="scientific">Passalora fulva</name>
    <name type="common">Tomato leaf mold</name>
    <name type="synonym">Cladosporium fulvum</name>
    <dbReference type="NCBI Taxonomy" id="5499"/>
    <lineage>
        <taxon>Eukaryota</taxon>
        <taxon>Fungi</taxon>
        <taxon>Dikarya</taxon>
        <taxon>Ascomycota</taxon>
        <taxon>Pezizomycotina</taxon>
        <taxon>Dothideomycetes</taxon>
        <taxon>Dothideomycetidae</taxon>
        <taxon>Mycosphaerellales</taxon>
        <taxon>Mycosphaerellaceae</taxon>
        <taxon>Fulvia</taxon>
    </lineage>
</organism>
<dbReference type="Proteomes" id="UP000756132">
    <property type="component" value="Chromosome 13"/>
</dbReference>
<evidence type="ECO:0000256" key="1">
    <source>
        <dbReference type="ARBA" id="ARBA00009458"/>
    </source>
</evidence>
<sequence length="631" mass="69870">MPEAETPFALSAFGTSRPFETFVSAALTSQACRPPPPPSCHKVYIAPTSDANQEQPSALEHHAYTADNTISLGGIDVEALNALARNVQERLKGGFGDFHEEGSHKDNRTAQLPKLTKLLGEVDRLNDSLLKLVATRASRSNDLPGMTSGAGTTVPLGGKSKTLNTRVQELQHQFAQMMTRNERLEKDVKAATTQAEEATRKMEATKLENETLRKDDEKQGKKLKELERKGPKAVASQDQSPWDEQFQSLQVQVQATADKNKRIEKVLNKAVDDAEQAKTDASTAKVEIDILCNTLNQQGKRLREAESKEPGTTLFTSAFAPSNATHWHDRLNGLQQQIDTAHNNAETGCKEAMVAQAQAQAISAAHDKTRSRHTRAIISMRDQIKKTDERLDLVLGDDSDVGVPLWVPTTFKQRTLECRINKIETYTTRMSRRTPELPAILMWNICPCLSLNNRSKTQLMRFPRTKLSTHRISSTTTTDVKGGTAVVDFKDQTDANEAVRMDGMMIGGQKVSVQEVFYPQDDTIIGHYSGWILLSGGWEGLLGSQPFIPDAVSYIGEPSSTLIREFLHSVANFHGDMKIKMAMDSTDKCCMYVLVKLADEVEVTRAFRMLHGQEFSRGAMHVGIVQGYDGT</sequence>
<dbReference type="GO" id="GO:0003676">
    <property type="term" value="F:nucleic acid binding"/>
    <property type="evidence" value="ECO:0007669"/>
    <property type="project" value="InterPro"/>
</dbReference>
<protein>
    <recommendedName>
        <fullName evidence="5">RRM domain-containing protein</fullName>
    </recommendedName>
</protein>
<feature type="region of interest" description="Disordered" evidence="2">
    <location>
        <begin position="191"/>
        <end position="241"/>
    </location>
</feature>
<dbReference type="Gene3D" id="3.30.70.330">
    <property type="match status" value="1"/>
</dbReference>
<evidence type="ECO:0000256" key="2">
    <source>
        <dbReference type="SAM" id="MobiDB-lite"/>
    </source>
</evidence>
<comment type="similarity">
    <text evidence="1">Belongs to the Bcl-2 family.</text>
</comment>
<dbReference type="InterPro" id="IPR035979">
    <property type="entry name" value="RBD_domain_sf"/>
</dbReference>
<accession>A0A9Q8PM86</accession>
<evidence type="ECO:0000313" key="4">
    <source>
        <dbReference type="Proteomes" id="UP000756132"/>
    </source>
</evidence>
<dbReference type="EMBL" id="CP090175">
    <property type="protein sequence ID" value="UJO25053.1"/>
    <property type="molecule type" value="Genomic_DNA"/>
</dbReference>
<name>A0A9Q8PM86_PASFU</name>
<dbReference type="AlphaFoldDB" id="A0A9Q8PM86"/>
<dbReference type="OrthoDB" id="10666946at2759"/>
<evidence type="ECO:0008006" key="5">
    <source>
        <dbReference type="Google" id="ProtNLM"/>
    </source>
</evidence>
<reference evidence="3" key="1">
    <citation type="submission" date="2021-12" db="EMBL/GenBank/DDBJ databases">
        <authorList>
            <person name="Zaccaron A."/>
            <person name="Stergiopoulos I."/>
        </authorList>
    </citation>
    <scope>NUCLEOTIDE SEQUENCE</scope>
    <source>
        <strain evidence="3">Race5_Kim</strain>
    </source>
</reference>
<dbReference type="InterPro" id="IPR012677">
    <property type="entry name" value="Nucleotide-bd_a/b_plait_sf"/>
</dbReference>
<gene>
    <name evidence="3" type="ORF">CLAFUR5_14577</name>
</gene>
<reference evidence="3" key="2">
    <citation type="journal article" date="2022" name="Microb. Genom.">
        <title>A chromosome-scale genome assembly of the tomato pathogen Cladosporium fulvum reveals a compartmentalized genome architecture and the presence of a dispensable chromosome.</title>
        <authorList>
            <person name="Zaccaron A.Z."/>
            <person name="Chen L.H."/>
            <person name="Samaras A."/>
            <person name="Stergiopoulos I."/>
        </authorList>
    </citation>
    <scope>NUCLEOTIDE SEQUENCE</scope>
    <source>
        <strain evidence="3">Race5_Kim</strain>
    </source>
</reference>
<dbReference type="GO" id="GO:0042981">
    <property type="term" value="P:regulation of apoptotic process"/>
    <property type="evidence" value="ECO:0007669"/>
    <property type="project" value="InterPro"/>
</dbReference>
<dbReference type="SUPFAM" id="SSF54928">
    <property type="entry name" value="RNA-binding domain, RBD"/>
    <property type="match status" value="1"/>
</dbReference>
<evidence type="ECO:0000313" key="3">
    <source>
        <dbReference type="EMBL" id="UJO25053.1"/>
    </source>
</evidence>
<dbReference type="KEGG" id="ffu:CLAFUR5_14577"/>
<keyword evidence="4" id="KW-1185">Reference proteome</keyword>
<dbReference type="InterPro" id="IPR020726">
    <property type="entry name" value="Bcl2_BH2_motif_CS"/>
</dbReference>
<proteinExistence type="inferred from homology"/>